<feature type="transmembrane region" description="Helical" evidence="9">
    <location>
        <begin position="394"/>
        <end position="413"/>
    </location>
</feature>
<feature type="transmembrane region" description="Helical" evidence="9">
    <location>
        <begin position="6"/>
        <end position="30"/>
    </location>
</feature>
<accession>A0A554WJX0</accession>
<dbReference type="RefSeq" id="WP_143896443.1">
    <property type="nucleotide sequence ID" value="NZ_VJND01000015.1"/>
</dbReference>
<evidence type="ECO:0000256" key="4">
    <source>
        <dbReference type="ARBA" id="ARBA00022692"/>
    </source>
</evidence>
<dbReference type="GO" id="GO:0005886">
    <property type="term" value="C:plasma membrane"/>
    <property type="evidence" value="ECO:0007669"/>
    <property type="project" value="UniProtKB-SubCell"/>
</dbReference>
<feature type="transmembrane region" description="Helical" evidence="9">
    <location>
        <begin position="264"/>
        <end position="288"/>
    </location>
</feature>
<organism evidence="11 12">
    <name type="scientific">Tepidimonas sediminis</name>
    <dbReference type="NCBI Taxonomy" id="2588941"/>
    <lineage>
        <taxon>Bacteria</taxon>
        <taxon>Pseudomonadati</taxon>
        <taxon>Pseudomonadota</taxon>
        <taxon>Betaproteobacteria</taxon>
        <taxon>Burkholderiales</taxon>
        <taxon>Tepidimonas</taxon>
    </lineage>
</organism>
<dbReference type="AlphaFoldDB" id="A0A554WJX0"/>
<dbReference type="InterPro" id="IPR003918">
    <property type="entry name" value="NADH_UbQ_OxRdtase"/>
</dbReference>
<comment type="subcellular location">
    <subcellularLocation>
        <location evidence="1">Cell membrane</location>
        <topology evidence="1">Multi-pass membrane protein</topology>
    </subcellularLocation>
    <subcellularLocation>
        <location evidence="7">Membrane</location>
        <topology evidence="7">Multi-pass membrane protein</topology>
    </subcellularLocation>
</comment>
<dbReference type="OrthoDB" id="9768329at2"/>
<feature type="domain" description="NADH:quinone oxidoreductase/Mrp antiporter transmembrane" evidence="10">
    <location>
        <begin position="148"/>
        <end position="439"/>
    </location>
</feature>
<name>A0A554WJX0_9BURK</name>
<evidence type="ECO:0000256" key="1">
    <source>
        <dbReference type="ARBA" id="ARBA00004651"/>
    </source>
</evidence>
<evidence type="ECO:0000256" key="3">
    <source>
        <dbReference type="ARBA" id="ARBA00022475"/>
    </source>
</evidence>
<feature type="transmembrane region" description="Helical" evidence="9">
    <location>
        <begin position="54"/>
        <end position="76"/>
    </location>
</feature>
<feature type="transmembrane region" description="Helical" evidence="9">
    <location>
        <begin position="225"/>
        <end position="252"/>
    </location>
</feature>
<feature type="transmembrane region" description="Helical" evidence="9">
    <location>
        <begin position="433"/>
        <end position="455"/>
    </location>
</feature>
<proteinExistence type="inferred from homology"/>
<evidence type="ECO:0000256" key="9">
    <source>
        <dbReference type="SAM" id="Phobius"/>
    </source>
</evidence>
<dbReference type="Pfam" id="PF00361">
    <property type="entry name" value="Proton_antipo_M"/>
    <property type="match status" value="1"/>
</dbReference>
<evidence type="ECO:0000256" key="7">
    <source>
        <dbReference type="RuleBase" id="RU000320"/>
    </source>
</evidence>
<evidence type="ECO:0000313" key="11">
    <source>
        <dbReference type="EMBL" id="TSE23872.1"/>
    </source>
</evidence>
<evidence type="ECO:0000256" key="6">
    <source>
        <dbReference type="ARBA" id="ARBA00023136"/>
    </source>
</evidence>
<keyword evidence="3" id="KW-1003">Cell membrane</keyword>
<dbReference type="PRINTS" id="PR01437">
    <property type="entry name" value="NUOXDRDTASE4"/>
</dbReference>
<keyword evidence="12" id="KW-1185">Reference proteome</keyword>
<feature type="transmembrane region" description="Helical" evidence="9">
    <location>
        <begin position="183"/>
        <end position="205"/>
    </location>
</feature>
<feature type="transmembrane region" description="Helical" evidence="9">
    <location>
        <begin position="96"/>
        <end position="118"/>
    </location>
</feature>
<dbReference type="PANTHER" id="PTHR42703:SF1">
    <property type="entry name" value="NA(+)_H(+) ANTIPORTER SUBUNIT D1"/>
    <property type="match status" value="1"/>
</dbReference>
<feature type="region of interest" description="Disordered" evidence="8">
    <location>
        <begin position="526"/>
        <end position="549"/>
    </location>
</feature>
<sequence length="549" mass="56869">MAGLQAFWLAHAPVLSVLLPSLTAVALLLLGDHDGPSAQGGGHGGAARQARRRALSLVSATLGLLLASALVARAAGGELTVYELGEWPAPFGIVMVVDRLSALMVLLTQAVALPVLAYACGGWDTRGRHFHAIFHFQLMGLNGAFLTGDLFNLFVFFEVLLIASYVLLLHGQGRERLRMGVHYVVLNLTASALFLIGLAMIYSVTGTLNMADVALKVAQLQGAELRLAQAAALILLVVFGVKAALVPLYFWLPGTYAAASAPVAALFAVMTKVGVYAIVRVHWVIFGLDAGAATLTAQPWLLPAALVTSVLGVLGALAAHTLARLVAYLTVASVGTIVAGVALFTPQALSAALYYTLHSTVVIAGLFLFVELLAAQRGAVGDRLQPAPAVREPVLLGVMMLFGAASAAGLPPLPGFLGKVMLLQSSAGLPAQLWVWTVVLGVGFLTLVGLARAGVVMFWHVEPARPDPSAGSSARLLAAPWTFMALTVALAAGAAPVKAYTDAAAHQLTDKAGYAAAVLARHGGPAVPTTRPYDGRVPAPGAAAQEEGR</sequence>
<evidence type="ECO:0000259" key="10">
    <source>
        <dbReference type="Pfam" id="PF00361"/>
    </source>
</evidence>
<feature type="transmembrane region" description="Helical" evidence="9">
    <location>
        <begin position="153"/>
        <end position="171"/>
    </location>
</feature>
<dbReference type="NCBIfam" id="NF009309">
    <property type="entry name" value="PRK12666.1"/>
    <property type="match status" value="1"/>
</dbReference>
<keyword evidence="5 9" id="KW-1133">Transmembrane helix</keyword>
<reference evidence="11 12" key="1">
    <citation type="submission" date="2019-07" db="EMBL/GenBank/DDBJ databases">
        <title>Tepidimonas sediminis YIM 72259 draft genome.</title>
        <authorList>
            <person name="Da Costa M.S."/>
            <person name="Froufe H.J.C."/>
            <person name="Egas C."/>
            <person name="Albuquerque L."/>
        </authorList>
    </citation>
    <scope>NUCLEOTIDE SEQUENCE [LARGE SCALE GENOMIC DNA]</scope>
    <source>
        <strain evidence="11 12">YIM 72259</strain>
    </source>
</reference>
<dbReference type="GO" id="GO:0008137">
    <property type="term" value="F:NADH dehydrogenase (ubiquinone) activity"/>
    <property type="evidence" value="ECO:0007669"/>
    <property type="project" value="InterPro"/>
</dbReference>
<dbReference type="InterPro" id="IPR001750">
    <property type="entry name" value="ND/Mrp_TM"/>
</dbReference>
<dbReference type="InterPro" id="IPR050586">
    <property type="entry name" value="CPA3_Na-H_Antiporter_D"/>
</dbReference>
<dbReference type="Proteomes" id="UP000320225">
    <property type="component" value="Unassembled WGS sequence"/>
</dbReference>
<feature type="transmembrane region" description="Helical" evidence="9">
    <location>
        <begin position="352"/>
        <end position="374"/>
    </location>
</feature>
<keyword evidence="6 9" id="KW-0472">Membrane</keyword>
<evidence type="ECO:0000256" key="5">
    <source>
        <dbReference type="ARBA" id="ARBA00022989"/>
    </source>
</evidence>
<protein>
    <submittedName>
        <fullName evidence="11">Na(+)/H(+) antiporter subunit D</fullName>
    </submittedName>
</protein>
<evidence type="ECO:0000256" key="2">
    <source>
        <dbReference type="ARBA" id="ARBA00005346"/>
    </source>
</evidence>
<comment type="similarity">
    <text evidence="2">Belongs to the CPA3 antiporters (TC 2.A.63) subunit D family.</text>
</comment>
<keyword evidence="4 7" id="KW-0812">Transmembrane</keyword>
<dbReference type="EMBL" id="VJND01000015">
    <property type="protein sequence ID" value="TSE23872.1"/>
    <property type="molecule type" value="Genomic_DNA"/>
</dbReference>
<dbReference type="PANTHER" id="PTHR42703">
    <property type="entry name" value="NADH DEHYDROGENASE"/>
    <property type="match status" value="1"/>
</dbReference>
<feature type="transmembrane region" description="Helical" evidence="9">
    <location>
        <begin position="325"/>
        <end position="346"/>
    </location>
</feature>
<gene>
    <name evidence="11" type="primary">mrpD_2</name>
    <name evidence="11" type="ORF">Tsedi_02122</name>
</gene>
<evidence type="ECO:0000256" key="8">
    <source>
        <dbReference type="SAM" id="MobiDB-lite"/>
    </source>
</evidence>
<comment type="caution">
    <text evidence="11">The sequence shown here is derived from an EMBL/GenBank/DDBJ whole genome shotgun (WGS) entry which is preliminary data.</text>
</comment>
<feature type="transmembrane region" description="Helical" evidence="9">
    <location>
        <begin position="300"/>
        <end position="318"/>
    </location>
</feature>
<evidence type="ECO:0000313" key="12">
    <source>
        <dbReference type="Proteomes" id="UP000320225"/>
    </source>
</evidence>
<dbReference type="GO" id="GO:0042773">
    <property type="term" value="P:ATP synthesis coupled electron transport"/>
    <property type="evidence" value="ECO:0007669"/>
    <property type="project" value="InterPro"/>
</dbReference>